<evidence type="ECO:0000313" key="2">
    <source>
        <dbReference type="Proteomes" id="UP000316270"/>
    </source>
</evidence>
<organism evidence="1 2">
    <name type="scientific">Venturia effusa</name>
    <dbReference type="NCBI Taxonomy" id="50376"/>
    <lineage>
        <taxon>Eukaryota</taxon>
        <taxon>Fungi</taxon>
        <taxon>Dikarya</taxon>
        <taxon>Ascomycota</taxon>
        <taxon>Pezizomycotina</taxon>
        <taxon>Dothideomycetes</taxon>
        <taxon>Pleosporomycetidae</taxon>
        <taxon>Venturiales</taxon>
        <taxon>Venturiaceae</taxon>
        <taxon>Venturia</taxon>
    </lineage>
</organism>
<dbReference type="OrthoDB" id="10365013at2759"/>
<name>A0A517KWL7_9PEZI</name>
<dbReference type="EMBL" id="CP042185">
    <property type="protein sequence ID" value="QDS67767.1"/>
    <property type="molecule type" value="Genomic_DNA"/>
</dbReference>
<sequence>MSDLAAENQYLELRIKENAAARHHEPPSNFGIVTRVTNCPRHRTGYQAHLVAHDAKEYVLTSSETFYSEGLMEGFNDALVDLLEKVSCEIEDGHVKEF</sequence>
<proteinExistence type="predicted"/>
<reference evidence="1 2" key="1">
    <citation type="submission" date="2019-07" db="EMBL/GenBank/DDBJ databases">
        <title>Finished genome of Venturia effusa.</title>
        <authorList>
            <person name="Young C.A."/>
            <person name="Cox M.P."/>
            <person name="Ganley A.R.D."/>
            <person name="David W.J."/>
        </authorList>
    </citation>
    <scope>NUCLEOTIDE SEQUENCE [LARGE SCALE GENOMIC DNA]</scope>
    <source>
        <strain evidence="2">albino</strain>
    </source>
</reference>
<dbReference type="AlphaFoldDB" id="A0A517KWL7"/>
<accession>A0A517KWL7</accession>
<evidence type="ECO:0000313" key="1">
    <source>
        <dbReference type="EMBL" id="QDS67767.1"/>
    </source>
</evidence>
<dbReference type="Proteomes" id="UP000316270">
    <property type="component" value="Chromosome 1"/>
</dbReference>
<gene>
    <name evidence="1" type="ORF">FKW77_006379</name>
</gene>
<keyword evidence="2" id="KW-1185">Reference proteome</keyword>
<protein>
    <submittedName>
        <fullName evidence="1">Uncharacterized protein</fullName>
    </submittedName>
</protein>